<dbReference type="Proteomes" id="UP000790347">
    <property type="component" value="Unassembled WGS sequence"/>
</dbReference>
<gene>
    <name evidence="1" type="ORF">DERF_002651</name>
</gene>
<dbReference type="EMBL" id="ASGP02000001">
    <property type="protein sequence ID" value="KAH9528733.1"/>
    <property type="molecule type" value="Genomic_DNA"/>
</dbReference>
<evidence type="ECO:0000313" key="2">
    <source>
        <dbReference type="Proteomes" id="UP000790347"/>
    </source>
</evidence>
<organism evidence="1 2">
    <name type="scientific">Dermatophagoides farinae</name>
    <name type="common">American house dust mite</name>
    <dbReference type="NCBI Taxonomy" id="6954"/>
    <lineage>
        <taxon>Eukaryota</taxon>
        <taxon>Metazoa</taxon>
        <taxon>Ecdysozoa</taxon>
        <taxon>Arthropoda</taxon>
        <taxon>Chelicerata</taxon>
        <taxon>Arachnida</taxon>
        <taxon>Acari</taxon>
        <taxon>Acariformes</taxon>
        <taxon>Sarcoptiformes</taxon>
        <taxon>Astigmata</taxon>
        <taxon>Psoroptidia</taxon>
        <taxon>Analgoidea</taxon>
        <taxon>Pyroglyphidae</taxon>
        <taxon>Dermatophagoidinae</taxon>
        <taxon>Dermatophagoides</taxon>
    </lineage>
</organism>
<keyword evidence="2" id="KW-1185">Reference proteome</keyword>
<name>A0A922IDB5_DERFA</name>
<sequence length="82" mass="9197">MKSYSLLLLFVRFESHRILRSSKGILFVSICVILMFMCNSGSSRSSTGRTCGCLCQNDDDAEMIGPWLLFSTKFSMADLLTD</sequence>
<proteinExistence type="predicted"/>
<reference evidence="1" key="2">
    <citation type="journal article" date="2022" name="Res Sq">
        <title>Comparative Genomics Reveals Insights into the Divergent Evolution of Astigmatic Mites and Household Pest Adaptations.</title>
        <authorList>
            <person name="Xiong Q."/>
            <person name="Wan A.T.-Y."/>
            <person name="Liu X.-Y."/>
            <person name="Fung C.S.-H."/>
            <person name="Xiao X."/>
            <person name="Malainual N."/>
            <person name="Hou J."/>
            <person name="Wang L."/>
            <person name="Wang M."/>
            <person name="Yang K."/>
            <person name="Cui Y."/>
            <person name="Leung E."/>
            <person name="Nong W."/>
            <person name="Shin S.-K."/>
            <person name="Au S."/>
            <person name="Jeong K.Y."/>
            <person name="Chew F.T."/>
            <person name="Hui J."/>
            <person name="Leung T.F."/>
            <person name="Tungtrongchitr A."/>
            <person name="Zhong N."/>
            <person name="Liu Z."/>
            <person name="Tsui S."/>
        </authorList>
    </citation>
    <scope>NUCLEOTIDE SEQUENCE</scope>
    <source>
        <strain evidence="1">Derf</strain>
        <tissue evidence="1">Whole organism</tissue>
    </source>
</reference>
<accession>A0A922IDB5</accession>
<evidence type="ECO:0000313" key="1">
    <source>
        <dbReference type="EMBL" id="KAH9528733.1"/>
    </source>
</evidence>
<protein>
    <submittedName>
        <fullName evidence="1">Uncharacterized protein</fullName>
    </submittedName>
</protein>
<reference evidence="1" key="1">
    <citation type="submission" date="2013-05" db="EMBL/GenBank/DDBJ databases">
        <authorList>
            <person name="Yim A.K.Y."/>
            <person name="Chan T.F."/>
            <person name="Ji K.M."/>
            <person name="Liu X.Y."/>
            <person name="Zhou J.W."/>
            <person name="Li R.Q."/>
            <person name="Yang K.Y."/>
            <person name="Li J."/>
            <person name="Li M."/>
            <person name="Law P.T.W."/>
            <person name="Wu Y.L."/>
            <person name="Cai Z.L."/>
            <person name="Qin H."/>
            <person name="Bao Y."/>
            <person name="Leung R.K.K."/>
            <person name="Ng P.K.S."/>
            <person name="Zou J."/>
            <person name="Zhong X.J."/>
            <person name="Ran P.X."/>
            <person name="Zhong N.S."/>
            <person name="Liu Z.G."/>
            <person name="Tsui S.K.W."/>
        </authorList>
    </citation>
    <scope>NUCLEOTIDE SEQUENCE</scope>
    <source>
        <strain evidence="1">Derf</strain>
        <tissue evidence="1">Whole organism</tissue>
    </source>
</reference>
<comment type="caution">
    <text evidence="1">The sequence shown here is derived from an EMBL/GenBank/DDBJ whole genome shotgun (WGS) entry which is preliminary data.</text>
</comment>
<dbReference type="AlphaFoldDB" id="A0A922IDB5"/>